<comment type="caution">
    <text evidence="1">The sequence shown here is derived from an EMBL/GenBank/DDBJ whole genome shotgun (WGS) entry which is preliminary data.</text>
</comment>
<dbReference type="RefSeq" id="WP_315945646.1">
    <property type="nucleotide sequence ID" value="NZ_JAWCUA010000001.1"/>
</dbReference>
<dbReference type="Proteomes" id="UP001257914">
    <property type="component" value="Unassembled WGS sequence"/>
</dbReference>
<protein>
    <submittedName>
        <fullName evidence="1">Uncharacterized protein</fullName>
    </submittedName>
</protein>
<accession>A0ABU3QWD8</accession>
<organism evidence="1 2">
    <name type="scientific">Psychrosphaera aquimarina</name>
    <dbReference type="NCBI Taxonomy" id="2044854"/>
    <lineage>
        <taxon>Bacteria</taxon>
        <taxon>Pseudomonadati</taxon>
        <taxon>Pseudomonadota</taxon>
        <taxon>Gammaproteobacteria</taxon>
        <taxon>Alteromonadales</taxon>
        <taxon>Pseudoalteromonadaceae</taxon>
        <taxon>Psychrosphaera</taxon>
    </lineage>
</organism>
<evidence type="ECO:0000313" key="1">
    <source>
        <dbReference type="EMBL" id="MDU0111752.1"/>
    </source>
</evidence>
<evidence type="ECO:0000313" key="2">
    <source>
        <dbReference type="Proteomes" id="UP001257914"/>
    </source>
</evidence>
<dbReference type="EMBL" id="JAWCUA010000001">
    <property type="protein sequence ID" value="MDU0111752.1"/>
    <property type="molecule type" value="Genomic_DNA"/>
</dbReference>
<proteinExistence type="predicted"/>
<gene>
    <name evidence="1" type="ORF">RT723_01745</name>
</gene>
<name>A0ABU3QWD8_9GAMM</name>
<reference evidence="1 2" key="1">
    <citation type="submission" date="2023-10" db="EMBL/GenBank/DDBJ databases">
        <title>Psychrosphaera aquimaarina strain SW33 isolated from seawater.</title>
        <authorList>
            <person name="Bayburt H."/>
            <person name="Kim J.M."/>
            <person name="Choi B.J."/>
            <person name="Jeon C.O."/>
        </authorList>
    </citation>
    <scope>NUCLEOTIDE SEQUENCE [LARGE SCALE GENOMIC DNA]</scope>
    <source>
        <strain evidence="1 2">KCTC 52743</strain>
    </source>
</reference>
<keyword evidence="2" id="KW-1185">Reference proteome</keyword>
<sequence>MDKISIYTQSLQKLVDNNTVIIPENVYSDDKTTLAGWGEPIWLEFNPQKKCYERFMFCRSDPDTNDKSPLKAPLSRDYTVLLQVYFIEQIINKNVSTGQKQALIRTARQMLTIAESYEELNCLSKNDYEKLAKKQGLIFFWQFCKDNKFLSGVKPKTIDNRDRYASTRIHEKQEKFKKTPLSIITAIAEIYHEVFRYVNEDGTIIDGKEVRLKDALPITFAIFGLATPSRLSVEIPYLLNQKLKSSKTKNGKKIYYLDWPGSKKYQDNSSHILAVMAPIINKILNFYSVQFKPNRYFIRFLKNPLGTWKYLLKGFDVDPERQANIDFKMKPNIFTFSYAIGYYPVDHEIMILNDSELIIEDSTVRGGFRFYKKLLRARMPKSKRVRGLVIKHSDFYTRKSIGLLDSNDLIALDGFQNQSSALLTPGRHLTHTLDKIINLNDLNYIKRHTTIDSLSKVIIDSSKGDFSNFPYSSIYQSTRMIDLEDALFCINPKYKANFTTTGMGGTIFKLLSVANIKVLFNNPFKDLTFKSYGKKEINTIFSKLTVTAG</sequence>